<name>A0A381CCP9_9ENTR</name>
<evidence type="ECO:0000313" key="2">
    <source>
        <dbReference type="Proteomes" id="UP000255528"/>
    </source>
</evidence>
<accession>A0A381CCP9</accession>
<proteinExistence type="predicted"/>
<dbReference type="EMBL" id="UIGI01000001">
    <property type="protein sequence ID" value="SUW65139.1"/>
    <property type="molecule type" value="Genomic_DNA"/>
</dbReference>
<sequence>MLHIVKNKSLRLLLIGVFFLLSFQLVAGDLTVMKYGYGKRGFNGTEYEKAEVHFLTEKHDEYTVFDFKKLYKNKKFNADVGLSIEQKNEDVLATVTIKISALKLFIFGK</sequence>
<organism evidence="1 2">
    <name type="scientific">Buttiauxella agrestis</name>
    <dbReference type="NCBI Taxonomy" id="82977"/>
    <lineage>
        <taxon>Bacteria</taxon>
        <taxon>Pseudomonadati</taxon>
        <taxon>Pseudomonadota</taxon>
        <taxon>Gammaproteobacteria</taxon>
        <taxon>Enterobacterales</taxon>
        <taxon>Enterobacteriaceae</taxon>
        <taxon>Buttiauxella</taxon>
    </lineage>
</organism>
<gene>
    <name evidence="1" type="ORF">NCTC12119_03670</name>
</gene>
<evidence type="ECO:0000313" key="1">
    <source>
        <dbReference type="EMBL" id="SUW65139.1"/>
    </source>
</evidence>
<reference evidence="1 2" key="1">
    <citation type="submission" date="2018-06" db="EMBL/GenBank/DDBJ databases">
        <authorList>
            <consortium name="Pathogen Informatics"/>
            <person name="Doyle S."/>
        </authorList>
    </citation>
    <scope>NUCLEOTIDE SEQUENCE [LARGE SCALE GENOMIC DNA]</scope>
    <source>
        <strain evidence="1 2">NCTC12119</strain>
    </source>
</reference>
<dbReference type="Proteomes" id="UP000255528">
    <property type="component" value="Unassembled WGS sequence"/>
</dbReference>
<dbReference type="AlphaFoldDB" id="A0A381CCP9"/>
<protein>
    <submittedName>
        <fullName evidence="1">Uncharacterized protein</fullName>
    </submittedName>
</protein>
<dbReference type="RefSeq" id="WP_115630579.1">
    <property type="nucleotide sequence ID" value="NZ_UIGI01000001.1"/>
</dbReference>